<sequence>MSEDRRADDRQPISVLINAGLFTRGVGGLCRIRNMSENGLMLECRMALDEGQEVEIVLRSGMRLAGIVRWALNGRAGIALHEPVGLATLNQPMLPQEIAKKGLSPSFPCVARALIAIDHRRLRCEINEISLGHVRLATVESIRDDQLATVTVDGLGPQLSKIRIIGGHPVTGEGAESVIALFTQPLHFRLLDEWLSGRGDLPTTLPHPATTAPSTSRPSL</sequence>
<name>A0A841IY24_9SPHN</name>
<gene>
    <name evidence="2" type="ORF">FHS92_000739</name>
</gene>
<dbReference type="Pfam" id="PF07238">
    <property type="entry name" value="PilZ"/>
    <property type="match status" value="1"/>
</dbReference>
<organism evidence="2 3">
    <name type="scientific">Sphingobium subterraneum</name>
    <dbReference type="NCBI Taxonomy" id="627688"/>
    <lineage>
        <taxon>Bacteria</taxon>
        <taxon>Pseudomonadati</taxon>
        <taxon>Pseudomonadota</taxon>
        <taxon>Alphaproteobacteria</taxon>
        <taxon>Sphingomonadales</taxon>
        <taxon>Sphingomonadaceae</taxon>
        <taxon>Sphingobium</taxon>
    </lineage>
</organism>
<evidence type="ECO:0000313" key="3">
    <source>
        <dbReference type="Proteomes" id="UP000552700"/>
    </source>
</evidence>
<dbReference type="GO" id="GO:0035438">
    <property type="term" value="F:cyclic-di-GMP binding"/>
    <property type="evidence" value="ECO:0007669"/>
    <property type="project" value="InterPro"/>
</dbReference>
<evidence type="ECO:0000259" key="1">
    <source>
        <dbReference type="Pfam" id="PF07238"/>
    </source>
</evidence>
<feature type="domain" description="PilZ" evidence="1">
    <location>
        <begin position="4"/>
        <end position="80"/>
    </location>
</feature>
<dbReference type="InterPro" id="IPR009875">
    <property type="entry name" value="PilZ_domain"/>
</dbReference>
<evidence type="ECO:0000313" key="2">
    <source>
        <dbReference type="EMBL" id="MBB6123032.1"/>
    </source>
</evidence>
<dbReference type="EMBL" id="JACIJP010000001">
    <property type="protein sequence ID" value="MBB6123032.1"/>
    <property type="molecule type" value="Genomic_DNA"/>
</dbReference>
<proteinExistence type="predicted"/>
<accession>A0A841IY24</accession>
<reference evidence="2 3" key="1">
    <citation type="submission" date="2020-08" db="EMBL/GenBank/DDBJ databases">
        <title>Genomic Encyclopedia of Type Strains, Phase IV (KMG-IV): sequencing the most valuable type-strain genomes for metagenomic binning, comparative biology and taxonomic classification.</title>
        <authorList>
            <person name="Goeker M."/>
        </authorList>
    </citation>
    <scope>NUCLEOTIDE SEQUENCE [LARGE SCALE GENOMIC DNA]</scope>
    <source>
        <strain evidence="2 3">DSM 102255</strain>
    </source>
</reference>
<protein>
    <recommendedName>
        <fullName evidence="1">PilZ domain-containing protein</fullName>
    </recommendedName>
</protein>
<dbReference type="SUPFAM" id="SSF141371">
    <property type="entry name" value="PilZ domain-like"/>
    <property type="match status" value="1"/>
</dbReference>
<keyword evidence="3" id="KW-1185">Reference proteome</keyword>
<comment type="caution">
    <text evidence="2">The sequence shown here is derived from an EMBL/GenBank/DDBJ whole genome shotgun (WGS) entry which is preliminary data.</text>
</comment>
<dbReference type="AlphaFoldDB" id="A0A841IY24"/>
<dbReference type="Proteomes" id="UP000552700">
    <property type="component" value="Unassembled WGS sequence"/>
</dbReference>